<dbReference type="Proteomes" id="UP000249375">
    <property type="component" value="Chromosome"/>
</dbReference>
<accession>A0A5P8E617</accession>
<sequence>MAFAVQAQNTVSVRIIPELSVLSKAGTTTLSIAYETDTATLPIAYQMDIILPEGIVPAGAENDARYAVSLDNTDGVYPVTFPGVNTPVHQITCSWQADKRVFRILCFSMSNVPFTRSTGKLLKIRLKPESDNLAQGSEAIIRNATFVMPDMKKCIAPETKITIQLSEEDS</sequence>
<name>A0A5P8E617_9BACT</name>
<protein>
    <submittedName>
        <fullName evidence="1">Uncharacterized protein</fullName>
    </submittedName>
</protein>
<dbReference type="KEGG" id="alq:C7Y71_004695"/>
<evidence type="ECO:0000313" key="2">
    <source>
        <dbReference type="Proteomes" id="UP000249375"/>
    </source>
</evidence>
<keyword evidence="2" id="KW-1185">Reference proteome</keyword>
<gene>
    <name evidence="1" type="ORF">C7Y71_004695</name>
</gene>
<proteinExistence type="predicted"/>
<organism evidence="1 2">
    <name type="scientific">Pseudoprevotella muciniphila</name>
    <dbReference type="NCBI Taxonomy" id="2133944"/>
    <lineage>
        <taxon>Bacteria</taxon>
        <taxon>Pseudomonadati</taxon>
        <taxon>Bacteroidota</taxon>
        <taxon>Bacteroidia</taxon>
        <taxon>Bacteroidales</taxon>
        <taxon>Prevotellaceae</taxon>
        <taxon>Pseudoprevotella</taxon>
    </lineage>
</organism>
<dbReference type="AlphaFoldDB" id="A0A5P8E617"/>
<evidence type="ECO:0000313" key="1">
    <source>
        <dbReference type="EMBL" id="QFQ12366.1"/>
    </source>
</evidence>
<reference evidence="1 2" key="1">
    <citation type="submission" date="2018-11" db="EMBL/GenBank/DDBJ databases">
        <authorList>
            <person name="Na S.W."/>
            <person name="Baik M."/>
        </authorList>
    </citation>
    <scope>NUCLEOTIDE SEQUENCE [LARGE SCALE GENOMIC DNA]</scope>
    <source>
        <strain evidence="1 2">E39</strain>
    </source>
</reference>
<dbReference type="EMBL" id="CP033459">
    <property type="protein sequence ID" value="QFQ12366.1"/>
    <property type="molecule type" value="Genomic_DNA"/>
</dbReference>